<dbReference type="Gene3D" id="3.40.50.1820">
    <property type="entry name" value="alpha/beta hydrolase"/>
    <property type="match status" value="1"/>
</dbReference>
<organism evidence="4 5">
    <name type="scientific">Actinomyces bovis</name>
    <dbReference type="NCBI Taxonomy" id="1658"/>
    <lineage>
        <taxon>Bacteria</taxon>
        <taxon>Bacillati</taxon>
        <taxon>Actinomycetota</taxon>
        <taxon>Actinomycetes</taxon>
        <taxon>Actinomycetales</taxon>
        <taxon>Actinomycetaceae</taxon>
        <taxon>Actinomyces</taxon>
    </lineage>
</organism>
<feature type="domain" description="AB hydrolase-1" evidence="3">
    <location>
        <begin position="94"/>
        <end position="232"/>
    </location>
</feature>
<evidence type="ECO:0000259" key="3">
    <source>
        <dbReference type="Pfam" id="PF00561"/>
    </source>
</evidence>
<keyword evidence="4" id="KW-0645">Protease</keyword>
<dbReference type="PANTHER" id="PTHR43248:SF2">
    <property type="entry name" value="PROLYL AMINOPEPTIDASE"/>
    <property type="match status" value="1"/>
</dbReference>
<dbReference type="PANTHER" id="PTHR43248">
    <property type="entry name" value="2-SUCCINYL-6-HYDROXY-2,4-CYCLOHEXADIENE-1-CARBOXYLATE SYNTHASE"/>
    <property type="match status" value="1"/>
</dbReference>
<dbReference type="EMBL" id="UAPQ01000001">
    <property type="protein sequence ID" value="SPT52698.1"/>
    <property type="molecule type" value="Genomic_DNA"/>
</dbReference>
<dbReference type="InterPro" id="IPR029058">
    <property type="entry name" value="AB_hydrolase_fold"/>
</dbReference>
<evidence type="ECO:0000256" key="2">
    <source>
        <dbReference type="ARBA" id="ARBA00022801"/>
    </source>
</evidence>
<dbReference type="EC" id="3.4.11.5" evidence="4"/>
<dbReference type="InterPro" id="IPR002410">
    <property type="entry name" value="Peptidase_S33"/>
</dbReference>
<protein>
    <submittedName>
        <fullName evidence="4">Proline iminopeptidase</fullName>
        <ecNumber evidence="4">3.4.11.5</ecNumber>
    </submittedName>
</protein>
<dbReference type="SUPFAM" id="SSF53474">
    <property type="entry name" value="alpha/beta-Hydrolases"/>
    <property type="match status" value="1"/>
</dbReference>
<name>A0ABY1VKR7_9ACTO</name>
<evidence type="ECO:0000313" key="4">
    <source>
        <dbReference type="EMBL" id="SPT52698.1"/>
    </source>
</evidence>
<gene>
    <name evidence="4" type="primary">pip_1</name>
    <name evidence="4" type="ORF">NCTC11535_00351</name>
</gene>
<dbReference type="InterPro" id="IPR051601">
    <property type="entry name" value="Serine_prot/Carboxylest_S33"/>
</dbReference>
<dbReference type="Proteomes" id="UP000250006">
    <property type="component" value="Unassembled WGS sequence"/>
</dbReference>
<reference evidence="4 5" key="1">
    <citation type="submission" date="2018-06" db="EMBL/GenBank/DDBJ databases">
        <authorList>
            <consortium name="Pathogen Informatics"/>
            <person name="Doyle S."/>
        </authorList>
    </citation>
    <scope>NUCLEOTIDE SEQUENCE [LARGE SCALE GENOMIC DNA]</scope>
    <source>
        <strain evidence="4 5">NCTC11535</strain>
    </source>
</reference>
<dbReference type="PRINTS" id="PR00793">
    <property type="entry name" value="PROAMNOPTASE"/>
</dbReference>
<sequence>MSKLRHVIDSATVAAATEAVTLSVSATRAKPSLHASPWSKATAGLLSRDLHLTVPLDRSGNRDTLPDGSPTITVYAREITLAEAGGQNDPLAKPPLLFLQGGPGCESPRPSADAGLGWLGAILEHHRVILLDQRGTGRSTPVDRPDAGGNAAGTARLLTHFRADEIVEDCEDLRKALGIERWSLLGQSFGGFCVTRYLSTHADAVETAYLTGGLPAVGASIDQVYELTWARMAARSAEHYRRYPQDRDRLAALMERAKRGELHTTNGDAVGPQRLRSLGSLLGASGGMDTLRHLLERDPHTWAFRTDLAACLAFNPRNPLYAVIHESCWADGGSTHWAAERTRPTVFDDDPTLLSGEHLSRACLEEDSALRPWLPVAELLAEVEWPRLYDESALTGTTTPGAAAVYINDVYVPFTTSMSTAALIPGLRTWVTSEYEHDGSRASGGAVFKRLRELAGGTVAR</sequence>
<comment type="caution">
    <text evidence="4">The sequence shown here is derived from an EMBL/GenBank/DDBJ whole genome shotgun (WGS) entry which is preliminary data.</text>
</comment>
<dbReference type="GO" id="GO:0004177">
    <property type="term" value="F:aminopeptidase activity"/>
    <property type="evidence" value="ECO:0007669"/>
    <property type="project" value="UniProtKB-KW"/>
</dbReference>
<comment type="similarity">
    <text evidence="1">Belongs to the peptidase S33 family.</text>
</comment>
<proteinExistence type="inferred from homology"/>
<keyword evidence="4" id="KW-0031">Aminopeptidase</keyword>
<dbReference type="InterPro" id="IPR000073">
    <property type="entry name" value="AB_hydrolase_1"/>
</dbReference>
<keyword evidence="5" id="KW-1185">Reference proteome</keyword>
<dbReference type="Pfam" id="PF00561">
    <property type="entry name" value="Abhydrolase_1"/>
    <property type="match status" value="1"/>
</dbReference>
<evidence type="ECO:0000313" key="5">
    <source>
        <dbReference type="Proteomes" id="UP000250006"/>
    </source>
</evidence>
<accession>A0ABY1VKR7</accession>
<keyword evidence="2 4" id="KW-0378">Hydrolase</keyword>
<evidence type="ECO:0000256" key="1">
    <source>
        <dbReference type="ARBA" id="ARBA00010088"/>
    </source>
</evidence>